<dbReference type="PANTHER" id="PTHR48090:SF3">
    <property type="entry name" value="UNDECAPRENYL-PHOSPHATE 4-DEOXY-4-FORMAMIDO-L-ARABINOSE TRANSFERASE"/>
    <property type="match status" value="1"/>
</dbReference>
<dbReference type="RefSeq" id="WP_022637032.1">
    <property type="nucleotide sequence ID" value="NZ_ASJR01000012.1"/>
</dbReference>
<dbReference type="eggNOG" id="COG0463">
    <property type="taxonomic scope" value="Bacteria"/>
</dbReference>
<dbReference type="Pfam" id="PF00535">
    <property type="entry name" value="Glycos_transf_2"/>
    <property type="match status" value="1"/>
</dbReference>
<sequence>MITVVIPLFNEEASLTPLTEKIRTVAHEHSYDLEILFVDDGSTDSSLQIIQKLHRACPREIHYISLGRNQGKSAALNAGFSHATGDIIITMDADLQDDPAAIPDFIDAISEGWDVVSGWKQHRKDPFLSKNLPSKVFNRITSLFGKIRLHDFNCGFKAYTREAARSLDVYGERHRFLPLLAHWNGFSVTEIPVPHHKRKYGKTKFGADRFINGFFDLITLIFLRKYMTSPLHFFGIFSLILFAIGGSILTYFGIQWFSGSPLHVRPIILFAVTAIIVAVQFFSLGLLGELFIHMGKKRAPMIKDRSSEELV</sequence>
<keyword evidence="2" id="KW-0328">Glycosyltransferase</keyword>
<evidence type="ECO:0000256" key="8">
    <source>
        <dbReference type="SAM" id="Phobius"/>
    </source>
</evidence>
<evidence type="ECO:0000256" key="2">
    <source>
        <dbReference type="ARBA" id="ARBA00022676"/>
    </source>
</evidence>
<evidence type="ECO:0000313" key="11">
    <source>
        <dbReference type="Proteomes" id="UP000017148"/>
    </source>
</evidence>
<dbReference type="Gene3D" id="3.90.550.10">
    <property type="entry name" value="Spore Coat Polysaccharide Biosynthesis Protein SpsA, Chain A"/>
    <property type="match status" value="1"/>
</dbReference>
<accession>U7D4U3</accession>
<dbReference type="InterPro" id="IPR001173">
    <property type="entry name" value="Glyco_trans_2-like"/>
</dbReference>
<keyword evidence="1" id="KW-1003">Cell membrane</keyword>
<dbReference type="STRING" id="1313304.CALK_1579"/>
<dbReference type="OrthoDB" id="9802649at2"/>
<name>U7D4U3_9BACT</name>
<feature type="transmembrane region" description="Helical" evidence="8">
    <location>
        <begin position="266"/>
        <end position="292"/>
    </location>
</feature>
<organism evidence="10 11">
    <name type="scientific">Chitinivibrio alkaliphilus ACht1</name>
    <dbReference type="NCBI Taxonomy" id="1313304"/>
    <lineage>
        <taxon>Bacteria</taxon>
        <taxon>Pseudomonadati</taxon>
        <taxon>Fibrobacterota</taxon>
        <taxon>Chitinivibrionia</taxon>
        <taxon>Chitinivibrionales</taxon>
        <taxon>Chitinivibrionaceae</taxon>
        <taxon>Chitinivibrio</taxon>
    </lineage>
</organism>
<dbReference type="InterPro" id="IPR029044">
    <property type="entry name" value="Nucleotide-diphossugar_trans"/>
</dbReference>
<feature type="domain" description="Glycosyltransferase 2-like" evidence="9">
    <location>
        <begin position="3"/>
        <end position="165"/>
    </location>
</feature>
<feature type="transmembrane region" description="Helical" evidence="8">
    <location>
        <begin position="231"/>
        <end position="254"/>
    </location>
</feature>
<dbReference type="GO" id="GO:0099621">
    <property type="term" value="F:undecaprenyl-phosphate 4-deoxy-4-formamido-L-arabinose transferase activity"/>
    <property type="evidence" value="ECO:0007669"/>
    <property type="project" value="TreeGrafter"/>
</dbReference>
<keyword evidence="4 8" id="KW-0812">Transmembrane</keyword>
<dbReference type="EMBL" id="ASJR01000012">
    <property type="protein sequence ID" value="ERP31534.1"/>
    <property type="molecule type" value="Genomic_DNA"/>
</dbReference>
<dbReference type="Proteomes" id="UP000017148">
    <property type="component" value="Unassembled WGS sequence"/>
</dbReference>
<evidence type="ECO:0000256" key="1">
    <source>
        <dbReference type="ARBA" id="ARBA00022475"/>
    </source>
</evidence>
<keyword evidence="6 8" id="KW-1133">Transmembrane helix</keyword>
<keyword evidence="11" id="KW-1185">Reference proteome</keyword>
<evidence type="ECO:0000256" key="7">
    <source>
        <dbReference type="ARBA" id="ARBA00023136"/>
    </source>
</evidence>
<dbReference type="GO" id="GO:0005886">
    <property type="term" value="C:plasma membrane"/>
    <property type="evidence" value="ECO:0007669"/>
    <property type="project" value="TreeGrafter"/>
</dbReference>
<protein>
    <submittedName>
        <fullName evidence="10">Superfamily 2 glycosyltransferase</fullName>
    </submittedName>
</protein>
<dbReference type="CDD" id="cd04187">
    <property type="entry name" value="DPM1_like_bac"/>
    <property type="match status" value="1"/>
</dbReference>
<keyword evidence="5" id="KW-0448">Lipopolysaccharide biosynthesis</keyword>
<dbReference type="PANTHER" id="PTHR48090">
    <property type="entry name" value="UNDECAPRENYL-PHOSPHATE 4-DEOXY-4-FORMAMIDO-L-ARABINOSE TRANSFERASE-RELATED"/>
    <property type="match status" value="1"/>
</dbReference>
<dbReference type="AlphaFoldDB" id="U7D4U3"/>
<dbReference type="InterPro" id="IPR050256">
    <property type="entry name" value="Glycosyltransferase_2"/>
</dbReference>
<comment type="caution">
    <text evidence="10">The sequence shown here is derived from an EMBL/GenBank/DDBJ whole genome shotgun (WGS) entry which is preliminary data.</text>
</comment>
<evidence type="ECO:0000256" key="6">
    <source>
        <dbReference type="ARBA" id="ARBA00022989"/>
    </source>
</evidence>
<gene>
    <name evidence="10" type="ORF">CALK_1579</name>
</gene>
<keyword evidence="7 8" id="KW-0472">Membrane</keyword>
<evidence type="ECO:0000313" key="10">
    <source>
        <dbReference type="EMBL" id="ERP31534.1"/>
    </source>
</evidence>
<evidence type="ECO:0000256" key="5">
    <source>
        <dbReference type="ARBA" id="ARBA00022985"/>
    </source>
</evidence>
<evidence type="ECO:0000259" key="9">
    <source>
        <dbReference type="Pfam" id="PF00535"/>
    </source>
</evidence>
<evidence type="ECO:0000256" key="3">
    <source>
        <dbReference type="ARBA" id="ARBA00022679"/>
    </source>
</evidence>
<keyword evidence="3 10" id="KW-0808">Transferase</keyword>
<dbReference type="SUPFAM" id="SSF53448">
    <property type="entry name" value="Nucleotide-diphospho-sugar transferases"/>
    <property type="match status" value="1"/>
</dbReference>
<evidence type="ECO:0000256" key="4">
    <source>
        <dbReference type="ARBA" id="ARBA00022692"/>
    </source>
</evidence>
<proteinExistence type="predicted"/>
<dbReference type="GO" id="GO:0009103">
    <property type="term" value="P:lipopolysaccharide biosynthetic process"/>
    <property type="evidence" value="ECO:0007669"/>
    <property type="project" value="UniProtKB-KW"/>
</dbReference>
<reference evidence="10 11" key="1">
    <citation type="journal article" date="2013" name="Environ. Microbiol.">
        <title>Genome analysis of Chitinivibrio alkaliphilus gen. nov., sp. nov., a novel extremely haloalkaliphilic anaerobic chitinolytic bacterium from the candidate phylum Termite Group 3.</title>
        <authorList>
            <person name="Sorokin D.Y."/>
            <person name="Gumerov V.M."/>
            <person name="Rakitin A.L."/>
            <person name="Beletsky A.V."/>
            <person name="Damste J.S."/>
            <person name="Muyzer G."/>
            <person name="Mardanov A.V."/>
            <person name="Ravin N.V."/>
        </authorList>
    </citation>
    <scope>NUCLEOTIDE SEQUENCE [LARGE SCALE GENOMIC DNA]</scope>
    <source>
        <strain evidence="10 11">ACht1</strain>
    </source>
</reference>